<protein>
    <submittedName>
        <fullName evidence="2">Las1-like family protein</fullName>
    </submittedName>
</protein>
<dbReference type="EMBL" id="PKPP01010762">
    <property type="protein sequence ID" value="PWA45447.1"/>
    <property type="molecule type" value="Genomic_DNA"/>
</dbReference>
<comment type="caution">
    <text evidence="2">The sequence shown here is derived from an EMBL/GenBank/DDBJ whole genome shotgun (WGS) entry which is preliminary data.</text>
</comment>
<keyword evidence="3" id="KW-1185">Reference proteome</keyword>
<organism evidence="2 3">
    <name type="scientific">Artemisia annua</name>
    <name type="common">Sweet wormwood</name>
    <dbReference type="NCBI Taxonomy" id="35608"/>
    <lineage>
        <taxon>Eukaryota</taxon>
        <taxon>Viridiplantae</taxon>
        <taxon>Streptophyta</taxon>
        <taxon>Embryophyta</taxon>
        <taxon>Tracheophyta</taxon>
        <taxon>Spermatophyta</taxon>
        <taxon>Magnoliopsida</taxon>
        <taxon>eudicotyledons</taxon>
        <taxon>Gunneridae</taxon>
        <taxon>Pentapetalae</taxon>
        <taxon>asterids</taxon>
        <taxon>campanulids</taxon>
        <taxon>Asterales</taxon>
        <taxon>Asteraceae</taxon>
        <taxon>Asteroideae</taxon>
        <taxon>Anthemideae</taxon>
        <taxon>Artemisiinae</taxon>
        <taxon>Artemisia</taxon>
    </lineage>
</organism>
<evidence type="ECO:0000256" key="1">
    <source>
        <dbReference type="SAM" id="MobiDB-lite"/>
    </source>
</evidence>
<accession>A0A2U1L8X1</accession>
<reference evidence="2 3" key="1">
    <citation type="journal article" date="2018" name="Mol. Plant">
        <title>The genome of Artemisia annua provides insight into the evolution of Asteraceae family and artemisinin biosynthesis.</title>
        <authorList>
            <person name="Shen Q."/>
            <person name="Zhang L."/>
            <person name="Liao Z."/>
            <person name="Wang S."/>
            <person name="Yan T."/>
            <person name="Shi P."/>
            <person name="Liu M."/>
            <person name="Fu X."/>
            <person name="Pan Q."/>
            <person name="Wang Y."/>
            <person name="Lv Z."/>
            <person name="Lu X."/>
            <person name="Zhang F."/>
            <person name="Jiang W."/>
            <person name="Ma Y."/>
            <person name="Chen M."/>
            <person name="Hao X."/>
            <person name="Li L."/>
            <person name="Tang Y."/>
            <person name="Lv G."/>
            <person name="Zhou Y."/>
            <person name="Sun X."/>
            <person name="Brodelius P.E."/>
            <person name="Rose J.K.C."/>
            <person name="Tang K."/>
        </authorList>
    </citation>
    <scope>NUCLEOTIDE SEQUENCE [LARGE SCALE GENOMIC DNA]</scope>
    <source>
        <strain evidence="3">cv. Huhao1</strain>
        <tissue evidence="2">Leaf</tissue>
    </source>
</reference>
<dbReference type="AlphaFoldDB" id="A0A2U1L8X1"/>
<dbReference type="STRING" id="35608.A0A2U1L8X1"/>
<dbReference type="Proteomes" id="UP000245207">
    <property type="component" value="Unassembled WGS sequence"/>
</dbReference>
<evidence type="ECO:0000313" key="3">
    <source>
        <dbReference type="Proteomes" id="UP000245207"/>
    </source>
</evidence>
<dbReference type="OrthoDB" id="10263222at2759"/>
<evidence type="ECO:0000313" key="2">
    <source>
        <dbReference type="EMBL" id="PWA45447.1"/>
    </source>
</evidence>
<feature type="region of interest" description="Disordered" evidence="1">
    <location>
        <begin position="253"/>
        <end position="273"/>
    </location>
</feature>
<sequence>MEETSPKTKVAMEKNITRFTHEETSLVGFLLNQGYLRLTSVTRLVEKRTKNGECMSFVFWNSLLVWCRKFEETYSQGSEECSQVIFFISFRNGIYLVGVLAEGAGNLLMWESYQIAPTRRESADVGELPNSSHVSKLDDWKPVIMKLSNNEPEMLLSLLKTVVHMVETREALKCESGEDLKPEQNPVFEWLLRNLKDLKLLRRKLTSAEPVSVSSLGNNRLATAASVLAETTGNHTLVHKLDKLASLHAPNSEPINEISHVDPEISTTNKRTL</sequence>
<name>A0A2U1L8X1_ARTAN</name>
<gene>
    <name evidence="2" type="ORF">CTI12_AA515320</name>
</gene>
<proteinExistence type="predicted"/>